<reference evidence="2 3" key="1">
    <citation type="submission" date="2017-07" db="EMBL/GenBank/DDBJ databases">
        <title>Draft Genome Sequences of Select Purple Nonsulfur Bacteria.</title>
        <authorList>
            <person name="Lasarre B."/>
            <person name="Mckinlay J.B."/>
        </authorList>
    </citation>
    <scope>NUCLEOTIDE SEQUENCE [LARGE SCALE GENOMIC DNA]</scope>
    <source>
        <strain evidence="2 3">DSM 5909</strain>
    </source>
</reference>
<dbReference type="Gene3D" id="3.40.50.10540">
    <property type="entry name" value="Crotonobetainyl-coa:carnitine coa-transferase, domain 1"/>
    <property type="match status" value="1"/>
</dbReference>
<dbReference type="InterPro" id="IPR050483">
    <property type="entry name" value="CoA-transferase_III_domain"/>
</dbReference>
<dbReference type="InterPro" id="IPR044855">
    <property type="entry name" value="CoA-Trfase_III_dom3_sf"/>
</dbReference>
<dbReference type="SUPFAM" id="SSF89796">
    <property type="entry name" value="CoA-transferase family III (CaiB/BaiF)"/>
    <property type="match status" value="1"/>
</dbReference>
<dbReference type="Pfam" id="PF02515">
    <property type="entry name" value="CoA_transf_3"/>
    <property type="match status" value="1"/>
</dbReference>
<dbReference type="RefSeq" id="WP_111422217.1">
    <property type="nucleotide sequence ID" value="NZ_NPEX01000349.1"/>
</dbReference>
<gene>
    <name evidence="2" type="ORF">CH341_27560</name>
</gene>
<comment type="caution">
    <text evidence="2">The sequence shown here is derived from an EMBL/GenBank/DDBJ whole genome shotgun (WGS) entry which is preliminary data.</text>
</comment>
<evidence type="ECO:0000313" key="2">
    <source>
        <dbReference type="EMBL" id="RAI38608.1"/>
    </source>
</evidence>
<keyword evidence="3" id="KW-1185">Reference proteome</keyword>
<dbReference type="Gene3D" id="3.30.1540.10">
    <property type="entry name" value="formyl-coa transferase, domain 3"/>
    <property type="match status" value="1"/>
</dbReference>
<dbReference type="PANTHER" id="PTHR48207:SF3">
    <property type="entry name" value="SUCCINATE--HYDROXYMETHYLGLUTARATE COA-TRANSFERASE"/>
    <property type="match status" value="1"/>
</dbReference>
<proteinExistence type="predicted"/>
<dbReference type="OrthoDB" id="5720311at2"/>
<name>A0A327KT91_9BRAD</name>
<dbReference type="GO" id="GO:0008410">
    <property type="term" value="F:CoA-transferase activity"/>
    <property type="evidence" value="ECO:0007669"/>
    <property type="project" value="TreeGrafter"/>
</dbReference>
<dbReference type="InterPro" id="IPR023606">
    <property type="entry name" value="CoA-Trfase_III_dom_1_sf"/>
</dbReference>
<protein>
    <submittedName>
        <fullName evidence="2">Formyl-CoA transferase</fullName>
    </submittedName>
</protein>
<keyword evidence="1 2" id="KW-0808">Transferase</keyword>
<organism evidence="2 3">
    <name type="scientific">Rhodoplanes roseus</name>
    <dbReference type="NCBI Taxonomy" id="29409"/>
    <lineage>
        <taxon>Bacteria</taxon>
        <taxon>Pseudomonadati</taxon>
        <taxon>Pseudomonadota</taxon>
        <taxon>Alphaproteobacteria</taxon>
        <taxon>Hyphomicrobiales</taxon>
        <taxon>Nitrobacteraceae</taxon>
        <taxon>Rhodoplanes</taxon>
    </lineage>
</organism>
<sequence>MTKTPASALAGLRILDLSRVRAGPTCCRVFADFGADVIKIEAPAGVDPNEGMSGARHGADMQNLHRNKRSVTLNLKSPKGLALFKRMVATADVVVENFRPDVKTRLGIAYEDLKAINPRIILASISGFGQDGPYRHRPGFDQIAQGMGGLMWVTGLAGQGPVRAGIAIADSSAGLYAALGIMVALAERERSGEGQWVCSSLLQAQIAMMDFQAAKYLVDGDVPQQAGNDHPYTTPMGVVQTSDGYINIGVGGQGQWRAFCDAIGEPGLATHPDYDCQENRLRHRDALKAHIAAVFATKTSRDWLATLEEAHVPAGPIYTIDEVFADPQVQHLGMAVPVEDPRRGQLRLVGQPIELSRTPAALTTLLPDAGAHNDEIFAELGLGGDEIEALRKERVI</sequence>
<dbReference type="Proteomes" id="UP000249130">
    <property type="component" value="Unassembled WGS sequence"/>
</dbReference>
<dbReference type="InterPro" id="IPR003673">
    <property type="entry name" value="CoA-Trfase_fam_III"/>
</dbReference>
<dbReference type="EMBL" id="NPEX01000349">
    <property type="protein sequence ID" value="RAI38608.1"/>
    <property type="molecule type" value="Genomic_DNA"/>
</dbReference>
<dbReference type="PANTHER" id="PTHR48207">
    <property type="entry name" value="SUCCINATE--HYDROXYMETHYLGLUTARATE COA-TRANSFERASE"/>
    <property type="match status" value="1"/>
</dbReference>
<accession>A0A327KT91</accession>
<dbReference type="AlphaFoldDB" id="A0A327KT91"/>
<evidence type="ECO:0000256" key="1">
    <source>
        <dbReference type="ARBA" id="ARBA00022679"/>
    </source>
</evidence>
<evidence type="ECO:0000313" key="3">
    <source>
        <dbReference type="Proteomes" id="UP000249130"/>
    </source>
</evidence>